<protein>
    <recommendedName>
        <fullName evidence="3">WSC domain-containing protein</fullName>
    </recommendedName>
</protein>
<evidence type="ECO:0000259" key="3">
    <source>
        <dbReference type="PROSITE" id="PS51212"/>
    </source>
</evidence>
<feature type="signal peptide" evidence="2">
    <location>
        <begin position="1"/>
        <end position="29"/>
    </location>
</feature>
<proteinExistence type="predicted"/>
<feature type="domain" description="WSC" evidence="3">
    <location>
        <begin position="43"/>
        <end position="136"/>
    </location>
</feature>
<evidence type="ECO:0000313" key="4">
    <source>
        <dbReference type="EMBL" id="KAF6830905.1"/>
    </source>
</evidence>
<evidence type="ECO:0000256" key="1">
    <source>
        <dbReference type="SAM" id="MobiDB-lite"/>
    </source>
</evidence>
<feature type="compositionally biased region" description="Low complexity" evidence="1">
    <location>
        <begin position="161"/>
        <end position="198"/>
    </location>
</feature>
<name>A0A8H6KGI7_9PEZI</name>
<reference evidence="4" key="1">
    <citation type="journal article" date="2020" name="Phytopathology">
        <title>Genome Sequence Resources of Colletotrichum truncatum, C. plurivorum, C. musicola, and C. sojae: Four Species Pathogenic to Soybean (Glycine max).</title>
        <authorList>
            <person name="Rogerio F."/>
            <person name="Boufleur T.R."/>
            <person name="Ciampi-Guillardi M."/>
            <person name="Sukno S.A."/>
            <person name="Thon M.R."/>
            <person name="Massola Junior N.S."/>
            <person name="Baroncelli R."/>
        </authorList>
    </citation>
    <scope>NUCLEOTIDE SEQUENCE</scope>
    <source>
        <strain evidence="4">LFN00145</strain>
    </source>
</reference>
<feature type="region of interest" description="Disordered" evidence="1">
    <location>
        <begin position="161"/>
        <end position="204"/>
    </location>
</feature>
<dbReference type="AlphaFoldDB" id="A0A8H6KGI7"/>
<dbReference type="EMBL" id="WIGO01000088">
    <property type="protein sequence ID" value="KAF6830905.1"/>
    <property type="molecule type" value="Genomic_DNA"/>
</dbReference>
<evidence type="ECO:0000256" key="2">
    <source>
        <dbReference type="SAM" id="SignalP"/>
    </source>
</evidence>
<comment type="caution">
    <text evidence="4">The sequence shown here is derived from an EMBL/GenBank/DDBJ whole genome shotgun (WGS) entry which is preliminary data.</text>
</comment>
<keyword evidence="5" id="KW-1185">Reference proteome</keyword>
<keyword evidence="2" id="KW-0732">Signal</keyword>
<dbReference type="InterPro" id="IPR002889">
    <property type="entry name" value="WSC_carb-bd"/>
</dbReference>
<feature type="chain" id="PRO_5034679118" description="WSC domain-containing protein" evidence="2">
    <location>
        <begin position="30"/>
        <end position="248"/>
    </location>
</feature>
<accession>A0A8H6KGI7</accession>
<feature type="region of interest" description="Disordered" evidence="1">
    <location>
        <begin position="133"/>
        <end position="152"/>
    </location>
</feature>
<sequence length="248" mass="26525">MPSVRAPSALPVLQLLLPLLSLLPTLALAQCSIILQSAFNGNGYNYYGCLSLDGIGFFADLVYDRDDNSPANCQQACLARVTSYYMFMNAGQWWCTKIPPVGFEANTGTCTSCCGGNVGAQCGTSGTNSFNVYNYNPPPPPPPSTTSSTLSSTSCSSSSSLSGSGSLSSSSSASSSSSQSSSTAETTSSTSTPSSTSSVDHQQQQQLNGIYLHDDAKHLDERRDLLVDIDNRVELYLKQPFDYHYFYR</sequence>
<organism evidence="4 5">
    <name type="scientific">Colletotrichum plurivorum</name>
    <dbReference type="NCBI Taxonomy" id="2175906"/>
    <lineage>
        <taxon>Eukaryota</taxon>
        <taxon>Fungi</taxon>
        <taxon>Dikarya</taxon>
        <taxon>Ascomycota</taxon>
        <taxon>Pezizomycotina</taxon>
        <taxon>Sordariomycetes</taxon>
        <taxon>Hypocreomycetidae</taxon>
        <taxon>Glomerellales</taxon>
        <taxon>Glomerellaceae</taxon>
        <taxon>Colletotrichum</taxon>
        <taxon>Colletotrichum orchidearum species complex</taxon>
    </lineage>
</organism>
<gene>
    <name evidence="4" type="ORF">CPLU01_07094</name>
</gene>
<evidence type="ECO:0000313" key="5">
    <source>
        <dbReference type="Proteomes" id="UP000654918"/>
    </source>
</evidence>
<dbReference type="Proteomes" id="UP000654918">
    <property type="component" value="Unassembled WGS sequence"/>
</dbReference>
<dbReference type="PROSITE" id="PS51212">
    <property type="entry name" value="WSC"/>
    <property type="match status" value="1"/>
</dbReference>